<keyword evidence="5" id="KW-0227">DNA damage</keyword>
<keyword evidence="3" id="KW-0677">Repeat</keyword>
<dbReference type="InterPro" id="IPR027417">
    <property type="entry name" value="P-loop_NTPase"/>
</dbReference>
<dbReference type="InterPro" id="IPR003593">
    <property type="entry name" value="AAA+_ATPase"/>
</dbReference>
<evidence type="ECO:0000256" key="4">
    <source>
        <dbReference type="ARBA" id="ARBA00022741"/>
    </source>
</evidence>
<evidence type="ECO:0000256" key="3">
    <source>
        <dbReference type="ARBA" id="ARBA00022737"/>
    </source>
</evidence>
<dbReference type="Proteomes" id="UP000662939">
    <property type="component" value="Chromosome"/>
</dbReference>
<feature type="domain" description="ABC transporter" evidence="14">
    <location>
        <begin position="3"/>
        <end position="440"/>
    </location>
</feature>
<dbReference type="Gene3D" id="1.20.1580.10">
    <property type="entry name" value="ABC transporter ATPase like domain"/>
    <property type="match status" value="2"/>
</dbReference>
<dbReference type="PANTHER" id="PTHR43152:SF2">
    <property type="entry name" value="DRUG RESISTANCE ABC TRANSPORTER"/>
    <property type="match status" value="1"/>
</dbReference>
<gene>
    <name evidence="15" type="ORF">JQS30_01565</name>
</gene>
<dbReference type="PANTHER" id="PTHR43152">
    <property type="entry name" value="UVRABC SYSTEM PROTEIN A"/>
    <property type="match status" value="1"/>
</dbReference>
<dbReference type="GO" id="GO:0005737">
    <property type="term" value="C:cytoplasm"/>
    <property type="evidence" value="ECO:0007669"/>
    <property type="project" value="UniProtKB-SubCell"/>
</dbReference>
<feature type="domain" description="ABC transporter" evidence="14">
    <location>
        <begin position="444"/>
        <end position="751"/>
    </location>
</feature>
<proteinExistence type="inferred from homology"/>
<keyword evidence="2" id="KW-0963">Cytoplasm</keyword>
<comment type="similarity">
    <text evidence="11">Belongs to the ABC transporter superfamily. UvrA family.</text>
</comment>
<evidence type="ECO:0000313" key="15">
    <source>
        <dbReference type="EMBL" id="QSB05644.1"/>
    </source>
</evidence>
<dbReference type="CDD" id="cd03270">
    <property type="entry name" value="ABC_UvrA_I"/>
    <property type="match status" value="1"/>
</dbReference>
<dbReference type="PROSITE" id="PS00211">
    <property type="entry name" value="ABC_TRANSPORTER_1"/>
    <property type="match status" value="1"/>
</dbReference>
<dbReference type="RefSeq" id="WP_213171656.1">
    <property type="nucleotide sequence ID" value="NZ_CP070496.1"/>
</dbReference>
<evidence type="ECO:0000256" key="8">
    <source>
        <dbReference type="ARBA" id="ARBA00022881"/>
    </source>
</evidence>
<evidence type="ECO:0000256" key="9">
    <source>
        <dbReference type="ARBA" id="ARBA00023125"/>
    </source>
</evidence>
<evidence type="ECO:0000259" key="14">
    <source>
        <dbReference type="PROSITE" id="PS50893"/>
    </source>
</evidence>
<dbReference type="InterPro" id="IPR003439">
    <property type="entry name" value="ABC_transporter-like_ATP-bd"/>
</dbReference>
<keyword evidence="9" id="KW-0238">DNA-binding</keyword>
<dbReference type="GO" id="GO:0006281">
    <property type="term" value="P:DNA repair"/>
    <property type="evidence" value="ECO:0007669"/>
    <property type="project" value="UniProtKB-KW"/>
</dbReference>
<evidence type="ECO:0000256" key="2">
    <source>
        <dbReference type="ARBA" id="ARBA00022490"/>
    </source>
</evidence>
<keyword evidence="6" id="KW-0228">DNA excision</keyword>
<organism evidence="15 16">
    <name type="scientific">Natronoglycomyces albus</name>
    <dbReference type="NCBI Taxonomy" id="2811108"/>
    <lineage>
        <taxon>Bacteria</taxon>
        <taxon>Bacillati</taxon>
        <taxon>Actinomycetota</taxon>
        <taxon>Actinomycetes</taxon>
        <taxon>Glycomycetales</taxon>
        <taxon>Glycomycetaceae</taxon>
        <taxon>Natronoglycomyces</taxon>
    </lineage>
</organism>
<protein>
    <recommendedName>
        <fullName evidence="12">UvrABC system protein A</fullName>
    </recommendedName>
    <alternativeName>
        <fullName evidence="13">Excinuclease ABC subunit A</fullName>
    </alternativeName>
</protein>
<comment type="subcellular location">
    <subcellularLocation>
        <location evidence="1">Cytoplasm</location>
    </subcellularLocation>
</comment>
<name>A0A895XJY0_9ACTN</name>
<keyword evidence="16" id="KW-1185">Reference proteome</keyword>
<dbReference type="GO" id="GO:0005524">
    <property type="term" value="F:ATP binding"/>
    <property type="evidence" value="ECO:0007669"/>
    <property type="project" value="UniProtKB-KW"/>
</dbReference>
<dbReference type="Gene3D" id="1.10.8.280">
    <property type="entry name" value="ABC transporter ATPase domain-like"/>
    <property type="match status" value="1"/>
</dbReference>
<dbReference type="Pfam" id="PF00005">
    <property type="entry name" value="ABC_tran"/>
    <property type="match status" value="1"/>
</dbReference>
<evidence type="ECO:0000256" key="13">
    <source>
        <dbReference type="ARBA" id="ARBA00042156"/>
    </source>
</evidence>
<evidence type="ECO:0000256" key="11">
    <source>
        <dbReference type="ARBA" id="ARBA00038000"/>
    </source>
</evidence>
<dbReference type="SMART" id="SM00382">
    <property type="entry name" value="AAA"/>
    <property type="match status" value="2"/>
</dbReference>
<dbReference type="KEGG" id="nav:JQS30_01565"/>
<keyword evidence="10" id="KW-0234">DNA repair</keyword>
<dbReference type="AlphaFoldDB" id="A0A895XJY0"/>
<keyword evidence="8" id="KW-0267">Excision nuclease</keyword>
<sequence>MTTTTPDVIRVRGARQNSLRNIDVDVPKHQLVVVTGVSGSGKSSLVFDTIAAESARQLNQTFSAFAQGRLPSYAQPDVDLLENLSAVIVVDQQRLSGGPRSTVGTISDIGARLRLLFSRVGEPAAGYSHAYSFNDPAGMCPHCQGLGIAATVVESELIDFSRSLNEGAITFPAFKPGTWLWKAYAKSGFFDPDMKIIDYPTDLRELFLHAPAGEHTPPAGMDAVGTSYEGILTRFNRIYLQREPDSFKGAQREAFERIVSRGLCPECHGSRLAAPARASLINGKSIADLNAMQISDLAEHVAKIDGENVAPLVTNLCVHLERMMTLGLGYLSLDRATSTLSGGEAQRIKMVRHLGSALADMLYVFDEPTVGLHPRDVAALGQLLLALRDRGNTVLVVEHDPDIMAIADHIIDLGPGAGTTGGQIIYQGDYAGLTQADTPTGFGLRVDAHAARPRREPHGWIDIVGATTNNLRDVSTGIPRGVMTTVTGVAGSGKSSLVLGNLPTVEPDAVVIDQRPIRGSRRSNPATFTGMLNLIRDVFAKSTGAPSGLFTPNSIGGCTACEGNGVIYTDLAFMDGVVTSCEVCQGRRFTPQAQEHTVAGANIADVFEMSVKEALDYFTQPKITRVLSRLHDVGLDYLTLGQTLTSLSGGERQRLKLANELATPGRTIILDEPTTGLHLADISRLVGLLDRLIDAGSTLVVIEHNLDIIAAADWIIDIGPEAGHDGGQVIFEGTPDQMTVDSNTHTAEHLRRHLAGRSRTPAAM</sequence>
<evidence type="ECO:0000256" key="1">
    <source>
        <dbReference type="ARBA" id="ARBA00004496"/>
    </source>
</evidence>
<reference evidence="15" key="1">
    <citation type="submission" date="2021-02" db="EMBL/GenBank/DDBJ databases">
        <title>Natronoglycomyces albus gen. nov., sp. nov, a haloalkaliphilic actinobacterium from a soda solonchak soil.</title>
        <authorList>
            <person name="Sorokin D.Y."/>
            <person name="Khijniak T.V."/>
            <person name="Zakharycheva A.P."/>
            <person name="Boueva O.V."/>
            <person name="Ariskina E.V."/>
            <person name="Hahnke R.L."/>
            <person name="Bunk B."/>
            <person name="Sproer C."/>
            <person name="Schumann P."/>
            <person name="Evtushenko L.I."/>
            <person name="Kublanov I.V."/>
        </authorList>
    </citation>
    <scope>NUCLEOTIDE SEQUENCE</scope>
    <source>
        <strain evidence="15">DSM 106290</strain>
    </source>
</reference>
<evidence type="ECO:0000256" key="7">
    <source>
        <dbReference type="ARBA" id="ARBA00022840"/>
    </source>
</evidence>
<evidence type="ECO:0000256" key="6">
    <source>
        <dbReference type="ARBA" id="ARBA00022769"/>
    </source>
</evidence>
<evidence type="ECO:0000313" key="16">
    <source>
        <dbReference type="Proteomes" id="UP000662939"/>
    </source>
</evidence>
<keyword evidence="7" id="KW-0067">ATP-binding</keyword>
<dbReference type="SUPFAM" id="SSF52540">
    <property type="entry name" value="P-loop containing nucleoside triphosphate hydrolases"/>
    <property type="match status" value="2"/>
</dbReference>
<evidence type="ECO:0000256" key="10">
    <source>
        <dbReference type="ARBA" id="ARBA00023204"/>
    </source>
</evidence>
<dbReference type="GO" id="GO:0016887">
    <property type="term" value="F:ATP hydrolysis activity"/>
    <property type="evidence" value="ECO:0007669"/>
    <property type="project" value="InterPro"/>
</dbReference>
<dbReference type="PROSITE" id="PS50893">
    <property type="entry name" value="ABC_TRANSPORTER_2"/>
    <property type="match status" value="2"/>
</dbReference>
<dbReference type="GO" id="GO:0004518">
    <property type="term" value="F:nuclease activity"/>
    <property type="evidence" value="ECO:0007669"/>
    <property type="project" value="UniProtKB-KW"/>
</dbReference>
<accession>A0A895XJY0</accession>
<evidence type="ECO:0000256" key="5">
    <source>
        <dbReference type="ARBA" id="ARBA00022763"/>
    </source>
</evidence>
<dbReference type="EMBL" id="CP070496">
    <property type="protein sequence ID" value="QSB05644.1"/>
    <property type="molecule type" value="Genomic_DNA"/>
</dbReference>
<evidence type="ECO:0000256" key="12">
    <source>
        <dbReference type="ARBA" id="ARBA00039316"/>
    </source>
</evidence>
<dbReference type="Gene3D" id="3.40.50.300">
    <property type="entry name" value="P-loop containing nucleotide triphosphate hydrolases"/>
    <property type="match status" value="3"/>
</dbReference>
<dbReference type="InterPro" id="IPR017871">
    <property type="entry name" value="ABC_transporter-like_CS"/>
</dbReference>
<dbReference type="GO" id="GO:0003677">
    <property type="term" value="F:DNA binding"/>
    <property type="evidence" value="ECO:0007669"/>
    <property type="project" value="UniProtKB-KW"/>
</dbReference>
<keyword evidence="4" id="KW-0547">Nucleotide-binding</keyword>